<proteinExistence type="predicted"/>
<keyword evidence="3" id="KW-1185">Reference proteome</keyword>
<feature type="domain" description="TNase-like" evidence="1">
    <location>
        <begin position="70"/>
        <end position="169"/>
    </location>
</feature>
<protein>
    <submittedName>
        <fullName evidence="2">Nuclease</fullName>
    </submittedName>
</protein>
<dbReference type="SUPFAM" id="SSF50199">
    <property type="entry name" value="Staphylococcal nuclease"/>
    <property type="match status" value="1"/>
</dbReference>
<evidence type="ECO:0000313" key="3">
    <source>
        <dbReference type="Proteomes" id="UP000233491"/>
    </source>
</evidence>
<dbReference type="InterPro" id="IPR016071">
    <property type="entry name" value="Staphylococal_nuclease_OB-fold"/>
</dbReference>
<dbReference type="Proteomes" id="UP000233491">
    <property type="component" value="Unassembled WGS sequence"/>
</dbReference>
<sequence>MMPRDTRKVRPLRSRRWAPRRRRSSPAVFVGALTRLWLRPCGPAWNPSYRPLRPIRPTSPAPYSHTFGDCETASQAACVVDGDIFWLEGVKVRIADIDTPELSPSRCDREKELGLKAKARLRELLSAGPFTLVQGSRDEDRYGRKLRIVRTEGGTSIGATLIQEGLARL</sequence>
<dbReference type="PROSITE" id="PS50830">
    <property type="entry name" value="TNASE_3"/>
    <property type="match status" value="1"/>
</dbReference>
<name>A0A2N3LUC8_9HYPH</name>
<dbReference type="AlphaFoldDB" id="A0A2N3LUC8"/>
<dbReference type="RefSeq" id="WP_101290525.1">
    <property type="nucleotide sequence ID" value="NZ_FOUQ01000002.1"/>
</dbReference>
<comment type="caution">
    <text evidence="2">The sequence shown here is derived from an EMBL/GenBank/DDBJ whole genome shotgun (WGS) entry which is preliminary data.</text>
</comment>
<dbReference type="Gene3D" id="2.40.50.90">
    <property type="match status" value="1"/>
</dbReference>
<dbReference type="OrthoDB" id="7469880at2"/>
<evidence type="ECO:0000313" key="2">
    <source>
        <dbReference type="EMBL" id="PKR88124.1"/>
    </source>
</evidence>
<dbReference type="Pfam" id="PF00565">
    <property type="entry name" value="SNase"/>
    <property type="match status" value="1"/>
</dbReference>
<gene>
    <name evidence="2" type="ORF">CXZ10_16885</name>
</gene>
<dbReference type="InterPro" id="IPR035437">
    <property type="entry name" value="SNase_OB-fold_sf"/>
</dbReference>
<accession>A0A2N3LUC8</accession>
<evidence type="ECO:0000259" key="1">
    <source>
        <dbReference type="PROSITE" id="PS50830"/>
    </source>
</evidence>
<dbReference type="EMBL" id="PJNW01000014">
    <property type="protein sequence ID" value="PKR88124.1"/>
    <property type="molecule type" value="Genomic_DNA"/>
</dbReference>
<organism evidence="2 3">
    <name type="scientific">Pleomorphomonas diazotrophica</name>
    <dbReference type="NCBI Taxonomy" id="1166257"/>
    <lineage>
        <taxon>Bacteria</taxon>
        <taxon>Pseudomonadati</taxon>
        <taxon>Pseudomonadota</taxon>
        <taxon>Alphaproteobacteria</taxon>
        <taxon>Hyphomicrobiales</taxon>
        <taxon>Pleomorphomonadaceae</taxon>
        <taxon>Pleomorphomonas</taxon>
    </lineage>
</organism>
<reference evidence="2 3" key="1">
    <citation type="submission" date="2017-12" db="EMBL/GenBank/DDBJ databases">
        <title>Anaerobic carbon monoxide metabolism by Pleomorphomonas carboxyditropha sp. nov., a new mesophilic hydrogenogenic carboxidotroph.</title>
        <authorList>
            <person name="Esquivel-Elizondo S."/>
            <person name="Krajmalnik-Brown R."/>
        </authorList>
    </citation>
    <scope>NUCLEOTIDE SEQUENCE [LARGE SCALE GENOMIC DNA]</scope>
    <source>
        <strain evidence="2 3">R5-392</strain>
    </source>
</reference>